<evidence type="ECO:0000313" key="1">
    <source>
        <dbReference type="EMBL" id="MBB6077358.1"/>
    </source>
</evidence>
<dbReference type="EMBL" id="JACHGV010000004">
    <property type="protein sequence ID" value="MBB6077358.1"/>
    <property type="molecule type" value="Genomic_DNA"/>
</dbReference>
<accession>A0A7W9WHJ6</accession>
<comment type="caution">
    <text evidence="1">The sequence shown here is derived from an EMBL/GenBank/DDBJ whole genome shotgun (WGS) entry which is preliminary data.</text>
</comment>
<reference evidence="1 2" key="1">
    <citation type="submission" date="2020-08" db="EMBL/GenBank/DDBJ databases">
        <title>Genomic Encyclopedia of Type Strains, Phase IV (KMG-IV): sequencing the most valuable type-strain genomes for metagenomic binning, comparative biology and taxonomic classification.</title>
        <authorList>
            <person name="Goeker M."/>
        </authorList>
    </citation>
    <scope>NUCLEOTIDE SEQUENCE [LARGE SCALE GENOMIC DNA]</scope>
    <source>
        <strain evidence="1 2">DSM 43350</strain>
    </source>
</reference>
<proteinExistence type="predicted"/>
<organism evidence="1 2">
    <name type="scientific">Streptomyces paradoxus</name>
    <dbReference type="NCBI Taxonomy" id="66375"/>
    <lineage>
        <taxon>Bacteria</taxon>
        <taxon>Bacillati</taxon>
        <taxon>Actinomycetota</taxon>
        <taxon>Actinomycetes</taxon>
        <taxon>Kitasatosporales</taxon>
        <taxon>Streptomycetaceae</taxon>
        <taxon>Streptomyces</taxon>
    </lineage>
</organism>
<dbReference type="AlphaFoldDB" id="A0A7W9WHJ6"/>
<gene>
    <name evidence="1" type="ORF">HNR57_003273</name>
</gene>
<evidence type="ECO:0000313" key="2">
    <source>
        <dbReference type="Proteomes" id="UP000591537"/>
    </source>
</evidence>
<dbReference type="Proteomes" id="UP000591537">
    <property type="component" value="Unassembled WGS sequence"/>
</dbReference>
<protein>
    <submittedName>
        <fullName evidence="1">Uncharacterized protein</fullName>
    </submittedName>
</protein>
<keyword evidence="2" id="KW-1185">Reference proteome</keyword>
<name>A0A7W9WHJ6_9ACTN</name>
<sequence length="39" mass="4049">MTGAPRRALTVCWSHGLVRIDVAGAKGATGVIAWQIDAV</sequence>